<gene>
    <name evidence="1" type="ORF">CAZ10_10600</name>
</gene>
<dbReference type="Proteomes" id="UP000194857">
    <property type="component" value="Unassembled WGS sequence"/>
</dbReference>
<dbReference type="EMBL" id="NFFZ01000004">
    <property type="protein sequence ID" value="OTI63270.1"/>
    <property type="molecule type" value="Genomic_DNA"/>
</dbReference>
<proteinExistence type="predicted"/>
<protein>
    <submittedName>
        <fullName evidence="1">Uncharacterized protein</fullName>
    </submittedName>
</protein>
<reference evidence="1 2" key="1">
    <citation type="submission" date="2017-05" db="EMBL/GenBank/DDBJ databases">
        <authorList>
            <person name="Song R."/>
            <person name="Chenine A.L."/>
            <person name="Ruprecht R.M."/>
        </authorList>
    </citation>
    <scope>NUCLEOTIDE SEQUENCE [LARGE SCALE GENOMIC DNA]</scope>
    <source>
        <strain evidence="1 2">S567_C10_BS</strain>
    </source>
</reference>
<evidence type="ECO:0000313" key="1">
    <source>
        <dbReference type="EMBL" id="OTI63270.1"/>
    </source>
</evidence>
<dbReference type="RefSeq" id="WP_065327771.1">
    <property type="nucleotide sequence ID" value="NZ_NFFZ01000004.1"/>
</dbReference>
<comment type="caution">
    <text evidence="1">The sequence shown here is derived from an EMBL/GenBank/DDBJ whole genome shotgun (WGS) entry which is preliminary data.</text>
</comment>
<organism evidence="1 2">
    <name type="scientific">Pseudomonas aeruginosa</name>
    <dbReference type="NCBI Taxonomy" id="287"/>
    <lineage>
        <taxon>Bacteria</taxon>
        <taxon>Pseudomonadati</taxon>
        <taxon>Pseudomonadota</taxon>
        <taxon>Gammaproteobacteria</taxon>
        <taxon>Pseudomonadales</taxon>
        <taxon>Pseudomonadaceae</taxon>
        <taxon>Pseudomonas</taxon>
    </lineage>
</organism>
<sequence>MAGAAQLLVEVVEHEDGMHLAELDREEREYISIEVGGTIVYGQKPTMFYLSKSQKELISDLQAEIRREGEACPERLKGLFRQLEQSGLVLEPEAASLRKHINGLAPKAAL</sequence>
<dbReference type="AlphaFoldDB" id="A0A241XS73"/>
<accession>A0A241XS73</accession>
<name>A0A241XS73_PSEAI</name>
<evidence type="ECO:0000313" key="2">
    <source>
        <dbReference type="Proteomes" id="UP000194857"/>
    </source>
</evidence>